<feature type="compositionally biased region" description="Basic residues" evidence="1">
    <location>
        <begin position="31"/>
        <end position="49"/>
    </location>
</feature>
<evidence type="ECO:0000313" key="3">
    <source>
        <dbReference type="Proteomes" id="UP000310158"/>
    </source>
</evidence>
<name>A0A4S4LR48_9AGAM</name>
<comment type="caution">
    <text evidence="2">The sequence shown here is derived from an EMBL/GenBank/DDBJ whole genome shotgun (WGS) entry which is preliminary data.</text>
</comment>
<reference evidence="2 3" key="1">
    <citation type="submission" date="2019-02" db="EMBL/GenBank/DDBJ databases">
        <title>Genome sequencing of the rare red list fungi Bondarzewia mesenterica.</title>
        <authorList>
            <person name="Buettner E."/>
            <person name="Kellner H."/>
        </authorList>
    </citation>
    <scope>NUCLEOTIDE SEQUENCE [LARGE SCALE GENOMIC DNA]</scope>
    <source>
        <strain evidence="2 3">DSM 108281</strain>
    </source>
</reference>
<proteinExistence type="predicted"/>
<feature type="region of interest" description="Disordered" evidence="1">
    <location>
        <begin position="117"/>
        <end position="152"/>
    </location>
</feature>
<accession>A0A4S4LR48</accession>
<evidence type="ECO:0000313" key="2">
    <source>
        <dbReference type="EMBL" id="THH14427.1"/>
    </source>
</evidence>
<feature type="region of interest" description="Disordered" evidence="1">
    <location>
        <begin position="26"/>
        <end position="59"/>
    </location>
</feature>
<dbReference type="Proteomes" id="UP000310158">
    <property type="component" value="Unassembled WGS sequence"/>
</dbReference>
<gene>
    <name evidence="2" type="ORF">EW146_g5910</name>
</gene>
<evidence type="ECO:0000256" key="1">
    <source>
        <dbReference type="SAM" id="MobiDB-lite"/>
    </source>
</evidence>
<protein>
    <submittedName>
        <fullName evidence="2">Uncharacterized protein</fullName>
    </submittedName>
</protein>
<dbReference type="AlphaFoldDB" id="A0A4S4LR48"/>
<organism evidence="2 3">
    <name type="scientific">Bondarzewia mesenterica</name>
    <dbReference type="NCBI Taxonomy" id="1095465"/>
    <lineage>
        <taxon>Eukaryota</taxon>
        <taxon>Fungi</taxon>
        <taxon>Dikarya</taxon>
        <taxon>Basidiomycota</taxon>
        <taxon>Agaricomycotina</taxon>
        <taxon>Agaricomycetes</taxon>
        <taxon>Russulales</taxon>
        <taxon>Bondarzewiaceae</taxon>
        <taxon>Bondarzewia</taxon>
    </lineage>
</organism>
<dbReference type="EMBL" id="SGPL01000278">
    <property type="protein sequence ID" value="THH14427.1"/>
    <property type="molecule type" value="Genomic_DNA"/>
</dbReference>
<keyword evidence="3" id="KW-1185">Reference proteome</keyword>
<sequence>MKEATIIDNPIDVDTHIQRCTITAPTERPSHSCRTHFGRDKKRHFKGKGKGQAMGGEGKKVAALQAENLQSPFKPRYDGQTLTVSVVGISRDAHQVNGHSSDELGRHPCNMVQSGLLTGQRQGCGDKAGRARGDRSQDTRRTGRRRTVEDANRVMCRVS</sequence>
<feature type="compositionally biased region" description="Basic and acidic residues" evidence="1">
    <location>
        <begin position="127"/>
        <end position="152"/>
    </location>
</feature>